<evidence type="ECO:0000256" key="1">
    <source>
        <dbReference type="SAM" id="SignalP"/>
    </source>
</evidence>
<dbReference type="AlphaFoldDB" id="A0A2N0U394"/>
<dbReference type="Proteomes" id="UP000232673">
    <property type="component" value="Unassembled WGS sequence"/>
</dbReference>
<keyword evidence="1" id="KW-0732">Signal</keyword>
<comment type="caution">
    <text evidence="2">The sequence shown here is derived from an EMBL/GenBank/DDBJ whole genome shotgun (WGS) entry which is preliminary data.</text>
</comment>
<evidence type="ECO:0000313" key="2">
    <source>
        <dbReference type="EMBL" id="PKD21482.1"/>
    </source>
</evidence>
<name>A0A2N0U394_9FLAO</name>
<dbReference type="PROSITE" id="PS51257">
    <property type="entry name" value="PROKAR_LIPOPROTEIN"/>
    <property type="match status" value="1"/>
</dbReference>
<protein>
    <recommendedName>
        <fullName evidence="4">Lipoprotein</fullName>
    </recommendedName>
</protein>
<keyword evidence="3" id="KW-1185">Reference proteome</keyword>
<dbReference type="OrthoDB" id="1452935at2"/>
<dbReference type="STRING" id="447422.SAMN05660903_00489"/>
<dbReference type="RefSeq" id="WP_079711628.1">
    <property type="nucleotide sequence ID" value="NZ_FUZC01000001.1"/>
</dbReference>
<evidence type="ECO:0000313" key="3">
    <source>
        <dbReference type="Proteomes" id="UP000232673"/>
    </source>
</evidence>
<evidence type="ECO:0008006" key="4">
    <source>
        <dbReference type="Google" id="ProtNLM"/>
    </source>
</evidence>
<feature type="chain" id="PRO_5014741604" description="Lipoprotein" evidence="1">
    <location>
        <begin position="23"/>
        <end position="340"/>
    </location>
</feature>
<accession>A0A2N0U394</accession>
<gene>
    <name evidence="2" type="ORF">APR41_00400</name>
</gene>
<organism evidence="2 3">
    <name type="scientific">Salegentibacter salinarum</name>
    <dbReference type="NCBI Taxonomy" id="447422"/>
    <lineage>
        <taxon>Bacteria</taxon>
        <taxon>Pseudomonadati</taxon>
        <taxon>Bacteroidota</taxon>
        <taxon>Flavobacteriia</taxon>
        <taxon>Flavobacteriales</taxon>
        <taxon>Flavobacteriaceae</taxon>
        <taxon>Salegentibacter</taxon>
    </lineage>
</organism>
<dbReference type="EMBL" id="LKTS01000001">
    <property type="protein sequence ID" value="PKD21482.1"/>
    <property type="molecule type" value="Genomic_DNA"/>
</dbReference>
<feature type="signal peptide" evidence="1">
    <location>
        <begin position="1"/>
        <end position="22"/>
    </location>
</feature>
<reference evidence="2 3" key="1">
    <citation type="submission" date="2015-10" db="EMBL/GenBank/DDBJ databases">
        <title>Draft genome sequence of Salegentibacter salinarum KCTC 12975.</title>
        <authorList>
            <person name="Lin W."/>
            <person name="Zheng Q."/>
        </authorList>
    </citation>
    <scope>NUCLEOTIDE SEQUENCE [LARGE SCALE GENOMIC DNA]</scope>
    <source>
        <strain evidence="2 3">KCTC 12975</strain>
    </source>
</reference>
<dbReference type="SUPFAM" id="SSF63825">
    <property type="entry name" value="YWTD domain"/>
    <property type="match status" value="1"/>
</dbReference>
<sequence length="340" mass="37964">MKTTFLQFLALTLLFVSCSTDNNNPGGSENPETEIEDTFNYLALRADGNLYEIGNKTGEVSAVGSISAMQNNLNMIPNAVTASEEKIFIYEHLFDPFQGRVLVMDKETRSVEVFVLDFPVEVYGENAGLNSLDWDAGQGNLVGIVKDEMDYNNNNTSRVVRIDPETMTLSYEEISFEHNFTLSTSLLGNKLFALSSTTGELEKAELLQIDLSAKTLKPLEISDTELFISNLANNGTDDFLFGLLPVRGSSLMGEMEAYKLNLDNNEFEALPEVGRFSARQLARKSFCNKKFNEFAELVFKEGKNHLLQYNHQENDLSLLELSGAEDFGSSIIIIDYVEVQ</sequence>
<proteinExistence type="predicted"/>